<comment type="caution">
    <text evidence="1">The sequence shown here is derived from an EMBL/GenBank/DDBJ whole genome shotgun (WGS) entry which is preliminary data.</text>
</comment>
<dbReference type="AlphaFoldDB" id="A0A5B7KFM4"/>
<accession>A0A5B7KFM4</accession>
<proteinExistence type="predicted"/>
<sequence>MTFRRITTSVRQTRKGRLSSSQCTINTRTKTAIWRHRGTDVSLERLHTMASSLSIAEPVSPPGEWTGERGRHLNEETRTFMALPRVKTRAAFRTPLLSLGCLCGPMDTFMPSQTC</sequence>
<dbReference type="EMBL" id="VSRR010139250">
    <property type="protein sequence ID" value="MPD04058.1"/>
    <property type="molecule type" value="Genomic_DNA"/>
</dbReference>
<gene>
    <name evidence="1" type="ORF">E2C01_099727</name>
</gene>
<reference evidence="1 2" key="1">
    <citation type="submission" date="2019-05" db="EMBL/GenBank/DDBJ databases">
        <title>Another draft genome of Portunus trituberculatus and its Hox gene families provides insights of decapod evolution.</title>
        <authorList>
            <person name="Jeong J.-H."/>
            <person name="Song I."/>
            <person name="Kim S."/>
            <person name="Choi T."/>
            <person name="Kim D."/>
            <person name="Ryu S."/>
            <person name="Kim W."/>
        </authorList>
    </citation>
    <scope>NUCLEOTIDE SEQUENCE [LARGE SCALE GENOMIC DNA]</scope>
    <source>
        <tissue evidence="1">Muscle</tissue>
    </source>
</reference>
<keyword evidence="2" id="KW-1185">Reference proteome</keyword>
<evidence type="ECO:0000313" key="1">
    <source>
        <dbReference type="EMBL" id="MPD04058.1"/>
    </source>
</evidence>
<name>A0A5B7KFM4_PORTR</name>
<organism evidence="1 2">
    <name type="scientific">Portunus trituberculatus</name>
    <name type="common">Swimming crab</name>
    <name type="synonym">Neptunus trituberculatus</name>
    <dbReference type="NCBI Taxonomy" id="210409"/>
    <lineage>
        <taxon>Eukaryota</taxon>
        <taxon>Metazoa</taxon>
        <taxon>Ecdysozoa</taxon>
        <taxon>Arthropoda</taxon>
        <taxon>Crustacea</taxon>
        <taxon>Multicrustacea</taxon>
        <taxon>Malacostraca</taxon>
        <taxon>Eumalacostraca</taxon>
        <taxon>Eucarida</taxon>
        <taxon>Decapoda</taxon>
        <taxon>Pleocyemata</taxon>
        <taxon>Brachyura</taxon>
        <taxon>Eubrachyura</taxon>
        <taxon>Portunoidea</taxon>
        <taxon>Portunidae</taxon>
        <taxon>Portuninae</taxon>
        <taxon>Portunus</taxon>
    </lineage>
</organism>
<protein>
    <submittedName>
        <fullName evidence="1">Uncharacterized protein</fullName>
    </submittedName>
</protein>
<evidence type="ECO:0000313" key="2">
    <source>
        <dbReference type="Proteomes" id="UP000324222"/>
    </source>
</evidence>
<dbReference type="Proteomes" id="UP000324222">
    <property type="component" value="Unassembled WGS sequence"/>
</dbReference>